<feature type="region of interest" description="Disordered" evidence="1">
    <location>
        <begin position="95"/>
        <end position="116"/>
    </location>
</feature>
<reference evidence="2 3" key="1">
    <citation type="submission" date="2019-05" db="EMBL/GenBank/DDBJ databases">
        <title>Nesterenkonia sp. GY239, isolated from the Southern Atlantic Ocean.</title>
        <authorList>
            <person name="Zhang G."/>
        </authorList>
    </citation>
    <scope>NUCLEOTIDE SEQUENCE [LARGE SCALE GENOMIC DNA]</scope>
    <source>
        <strain evidence="2 3">GY239</strain>
    </source>
</reference>
<sequence length="116" mass="12865">MPKPAFVSPDLDSFCLLDGLGLTVTGQHIRRDRAILECGVTVDDPWCRSCRGRGIPRGTVVRRLAHLPLGWRPTTLWVRVLRYRCSDCARVWRQDTSKAADRGRPGAVGPWAPASG</sequence>
<keyword evidence="3" id="KW-1185">Reference proteome</keyword>
<comment type="caution">
    <text evidence="2">The sequence shown here is derived from an EMBL/GenBank/DDBJ whole genome shotgun (WGS) entry which is preliminary data.</text>
</comment>
<feature type="compositionally biased region" description="Basic and acidic residues" evidence="1">
    <location>
        <begin position="95"/>
        <end position="104"/>
    </location>
</feature>
<dbReference type="OrthoDB" id="3255666at2"/>
<dbReference type="AlphaFoldDB" id="A0A5R8ZZ39"/>
<accession>A0A5R8ZZ39</accession>
<evidence type="ECO:0000313" key="3">
    <source>
        <dbReference type="Proteomes" id="UP000306544"/>
    </source>
</evidence>
<evidence type="ECO:0000256" key="1">
    <source>
        <dbReference type="SAM" id="MobiDB-lite"/>
    </source>
</evidence>
<name>A0A5R8ZZ39_9MICC</name>
<gene>
    <name evidence="2" type="ORF">FEF27_12790</name>
</gene>
<protein>
    <submittedName>
        <fullName evidence="2">Transposase family protein</fullName>
    </submittedName>
</protein>
<organism evidence="2 3">
    <name type="scientific">Nesterenkonia sphaerica</name>
    <dbReference type="NCBI Taxonomy" id="1804988"/>
    <lineage>
        <taxon>Bacteria</taxon>
        <taxon>Bacillati</taxon>
        <taxon>Actinomycetota</taxon>
        <taxon>Actinomycetes</taxon>
        <taxon>Micrococcales</taxon>
        <taxon>Micrococcaceae</taxon>
        <taxon>Nesterenkonia</taxon>
    </lineage>
</organism>
<dbReference type="EMBL" id="VAWA01000035">
    <property type="protein sequence ID" value="TLP71105.1"/>
    <property type="molecule type" value="Genomic_DNA"/>
</dbReference>
<evidence type="ECO:0000313" key="2">
    <source>
        <dbReference type="EMBL" id="TLP71105.1"/>
    </source>
</evidence>
<dbReference type="Proteomes" id="UP000306544">
    <property type="component" value="Unassembled WGS sequence"/>
</dbReference>
<proteinExistence type="predicted"/>